<sequence length="421" mass="46766">MPYPMKIQPVDSDVDVEVKPVAAAPKPQSLLKRLFEKQFPGLRSTTTASTTVSVVPRSRTVVPIGIESLKDVKEKGVNDFEPSSICLVKMVQNFLEESSEKPSRCGHRRCHCFNGNCDESSSSDDDGDAYDFFFVDTNTITARRSSACSAHLDPSEILKSLVLCATTAEKNLLTETTKVMEMNRKNKGGIGSNSTKIDVQKRALVKELIKLGFDSAICKSRCETTSAFLAGEYEYIDVIMDGDGERVLIDIDFKSEFEIARPTKTYRSLVSILPTIFVGKPDRVKQIVTVMSDAAKQSMKKKGLHIPPWRKPEYMRSKWVSPHQRLSPPRPSPLPAQVPREEKEEKEEEEEEGPVVGDGGDEEKEKEKLMVEKPCGLDQRLEKSGKPEALTTTEWHPPAIDPKPMIPRGGVKIVTGLGSIV</sequence>
<evidence type="ECO:0000256" key="1">
    <source>
        <dbReference type="SAM" id="MobiDB-lite"/>
    </source>
</evidence>
<protein>
    <submittedName>
        <fullName evidence="2">Uncharacterized protein</fullName>
    </submittedName>
</protein>
<dbReference type="STRING" id="29655.A0A0K9PXW5"/>
<feature type="region of interest" description="Disordered" evidence="1">
    <location>
        <begin position="318"/>
        <end position="407"/>
    </location>
</feature>
<dbReference type="InterPro" id="IPR006502">
    <property type="entry name" value="PDDEXK-like"/>
</dbReference>
<evidence type="ECO:0000313" key="2">
    <source>
        <dbReference type="EMBL" id="KMZ73856.1"/>
    </source>
</evidence>
<feature type="compositionally biased region" description="Acidic residues" evidence="1">
    <location>
        <begin position="344"/>
        <end position="362"/>
    </location>
</feature>
<organism evidence="2 3">
    <name type="scientific">Zostera marina</name>
    <name type="common">Eelgrass</name>
    <dbReference type="NCBI Taxonomy" id="29655"/>
    <lineage>
        <taxon>Eukaryota</taxon>
        <taxon>Viridiplantae</taxon>
        <taxon>Streptophyta</taxon>
        <taxon>Embryophyta</taxon>
        <taxon>Tracheophyta</taxon>
        <taxon>Spermatophyta</taxon>
        <taxon>Magnoliopsida</taxon>
        <taxon>Liliopsida</taxon>
        <taxon>Zosteraceae</taxon>
        <taxon>Zostera</taxon>
    </lineage>
</organism>
<dbReference type="PANTHER" id="PTHR31579">
    <property type="entry name" value="OS03G0796600 PROTEIN"/>
    <property type="match status" value="1"/>
</dbReference>
<comment type="caution">
    <text evidence="2">The sequence shown here is derived from an EMBL/GenBank/DDBJ whole genome shotgun (WGS) entry which is preliminary data.</text>
</comment>
<dbReference type="Proteomes" id="UP000036987">
    <property type="component" value="Unassembled WGS sequence"/>
</dbReference>
<dbReference type="OrthoDB" id="691424at2759"/>
<keyword evidence="3" id="KW-1185">Reference proteome</keyword>
<evidence type="ECO:0000313" key="3">
    <source>
        <dbReference type="Proteomes" id="UP000036987"/>
    </source>
</evidence>
<proteinExistence type="predicted"/>
<gene>
    <name evidence="2" type="ORF">ZOSMA_13G00600</name>
</gene>
<dbReference type="AlphaFoldDB" id="A0A0K9PXW5"/>
<reference evidence="3" key="1">
    <citation type="journal article" date="2016" name="Nature">
        <title>The genome of the seagrass Zostera marina reveals angiosperm adaptation to the sea.</title>
        <authorList>
            <person name="Olsen J.L."/>
            <person name="Rouze P."/>
            <person name="Verhelst B."/>
            <person name="Lin Y.-C."/>
            <person name="Bayer T."/>
            <person name="Collen J."/>
            <person name="Dattolo E."/>
            <person name="De Paoli E."/>
            <person name="Dittami S."/>
            <person name="Maumus F."/>
            <person name="Michel G."/>
            <person name="Kersting A."/>
            <person name="Lauritano C."/>
            <person name="Lohaus R."/>
            <person name="Toepel M."/>
            <person name="Tonon T."/>
            <person name="Vanneste K."/>
            <person name="Amirebrahimi M."/>
            <person name="Brakel J."/>
            <person name="Bostroem C."/>
            <person name="Chovatia M."/>
            <person name="Grimwood J."/>
            <person name="Jenkins J.W."/>
            <person name="Jueterbock A."/>
            <person name="Mraz A."/>
            <person name="Stam W.T."/>
            <person name="Tice H."/>
            <person name="Bornberg-Bauer E."/>
            <person name="Green P.J."/>
            <person name="Pearson G.A."/>
            <person name="Procaccini G."/>
            <person name="Duarte C.M."/>
            <person name="Schmutz J."/>
            <person name="Reusch T.B.H."/>
            <person name="Van de Peer Y."/>
        </authorList>
    </citation>
    <scope>NUCLEOTIDE SEQUENCE [LARGE SCALE GENOMIC DNA]</scope>
    <source>
        <strain evidence="3">cv. Finnish</strain>
    </source>
</reference>
<accession>A0A0K9PXW5</accession>
<name>A0A0K9PXW5_ZOSMR</name>
<dbReference type="PANTHER" id="PTHR31579:SF1">
    <property type="entry name" value="OS03G0796600 PROTEIN"/>
    <property type="match status" value="1"/>
</dbReference>
<dbReference type="OMA" id="KDDCCRK"/>
<dbReference type="NCBIfam" id="TIGR01615">
    <property type="entry name" value="A_thal_3542"/>
    <property type="match status" value="1"/>
</dbReference>
<dbReference type="EMBL" id="LFYR01000514">
    <property type="protein sequence ID" value="KMZ73856.1"/>
    <property type="molecule type" value="Genomic_DNA"/>
</dbReference>
<dbReference type="Pfam" id="PF04720">
    <property type="entry name" value="PDDEXK_6"/>
    <property type="match status" value="1"/>
</dbReference>